<proteinExistence type="predicted"/>
<name>A0A1Y3BRI7_EURMA</name>
<protein>
    <submittedName>
        <fullName evidence="1">Uncharacterized protein</fullName>
    </submittedName>
</protein>
<evidence type="ECO:0000313" key="2">
    <source>
        <dbReference type="Proteomes" id="UP000194236"/>
    </source>
</evidence>
<dbReference type="EMBL" id="MUJZ01008623">
    <property type="protein sequence ID" value="OTF82403.1"/>
    <property type="molecule type" value="Genomic_DNA"/>
</dbReference>
<sequence length="79" mass="8939">MDQFLLPPGIVYGKIPWALLCSASPRFLFDTSDLPPMGSGYPSNDRNGWKEFQAKMDKSLEGFIDNQNQLNKELGYPQN</sequence>
<keyword evidence="2" id="KW-1185">Reference proteome</keyword>
<evidence type="ECO:0000313" key="1">
    <source>
        <dbReference type="EMBL" id="OTF82403.1"/>
    </source>
</evidence>
<accession>A0A1Y3BRI7</accession>
<reference evidence="1 2" key="1">
    <citation type="submission" date="2017-03" db="EMBL/GenBank/DDBJ databases">
        <title>Genome Survey of Euroglyphus maynei.</title>
        <authorList>
            <person name="Arlian L.G."/>
            <person name="Morgan M.S."/>
            <person name="Rider S.D."/>
        </authorList>
    </citation>
    <scope>NUCLEOTIDE SEQUENCE [LARGE SCALE GENOMIC DNA]</scope>
    <source>
        <strain evidence="1">Arlian Lab</strain>
        <tissue evidence="1">Whole body</tissue>
    </source>
</reference>
<dbReference type="AlphaFoldDB" id="A0A1Y3BRI7"/>
<organism evidence="1 2">
    <name type="scientific">Euroglyphus maynei</name>
    <name type="common">Mayne's house dust mite</name>
    <dbReference type="NCBI Taxonomy" id="6958"/>
    <lineage>
        <taxon>Eukaryota</taxon>
        <taxon>Metazoa</taxon>
        <taxon>Ecdysozoa</taxon>
        <taxon>Arthropoda</taxon>
        <taxon>Chelicerata</taxon>
        <taxon>Arachnida</taxon>
        <taxon>Acari</taxon>
        <taxon>Acariformes</taxon>
        <taxon>Sarcoptiformes</taxon>
        <taxon>Astigmata</taxon>
        <taxon>Psoroptidia</taxon>
        <taxon>Analgoidea</taxon>
        <taxon>Pyroglyphidae</taxon>
        <taxon>Pyroglyphinae</taxon>
        <taxon>Euroglyphus</taxon>
    </lineage>
</organism>
<dbReference type="Proteomes" id="UP000194236">
    <property type="component" value="Unassembled WGS sequence"/>
</dbReference>
<gene>
    <name evidence="1" type="ORF">BLA29_013549</name>
</gene>
<comment type="caution">
    <text evidence="1">The sequence shown here is derived from an EMBL/GenBank/DDBJ whole genome shotgun (WGS) entry which is preliminary data.</text>
</comment>